<dbReference type="EMBL" id="CAJPIZ010024719">
    <property type="protein sequence ID" value="CAG2118556.1"/>
    <property type="molecule type" value="Genomic_DNA"/>
</dbReference>
<feature type="transmembrane region" description="Helical" evidence="1">
    <location>
        <begin position="189"/>
        <end position="212"/>
    </location>
</feature>
<keyword evidence="1" id="KW-0812">Transmembrane</keyword>
<feature type="transmembrane region" description="Helical" evidence="1">
    <location>
        <begin position="54"/>
        <end position="71"/>
    </location>
</feature>
<dbReference type="EMBL" id="OC879294">
    <property type="protein sequence ID" value="CAD7641105.1"/>
    <property type="molecule type" value="Genomic_DNA"/>
</dbReference>
<name>A0A7R9LG56_9ACAR</name>
<reference evidence="2" key="1">
    <citation type="submission" date="2020-11" db="EMBL/GenBank/DDBJ databases">
        <authorList>
            <person name="Tran Van P."/>
        </authorList>
    </citation>
    <scope>NUCLEOTIDE SEQUENCE</scope>
</reference>
<dbReference type="Proteomes" id="UP000759131">
    <property type="component" value="Unassembled WGS sequence"/>
</dbReference>
<feature type="transmembrane region" description="Helical" evidence="1">
    <location>
        <begin position="161"/>
        <end position="177"/>
    </location>
</feature>
<keyword evidence="1" id="KW-0472">Membrane</keyword>
<evidence type="ECO:0008006" key="4">
    <source>
        <dbReference type="Google" id="ProtNLM"/>
    </source>
</evidence>
<gene>
    <name evidence="2" type="ORF">OSB1V03_LOCUS18507</name>
</gene>
<evidence type="ECO:0000313" key="3">
    <source>
        <dbReference type="Proteomes" id="UP000759131"/>
    </source>
</evidence>
<organism evidence="2">
    <name type="scientific">Medioppia subpectinata</name>
    <dbReference type="NCBI Taxonomy" id="1979941"/>
    <lineage>
        <taxon>Eukaryota</taxon>
        <taxon>Metazoa</taxon>
        <taxon>Ecdysozoa</taxon>
        <taxon>Arthropoda</taxon>
        <taxon>Chelicerata</taxon>
        <taxon>Arachnida</taxon>
        <taxon>Acari</taxon>
        <taxon>Acariformes</taxon>
        <taxon>Sarcoptiformes</taxon>
        <taxon>Oribatida</taxon>
        <taxon>Brachypylina</taxon>
        <taxon>Oppioidea</taxon>
        <taxon>Oppiidae</taxon>
        <taxon>Medioppia</taxon>
    </lineage>
</organism>
<proteinExistence type="predicted"/>
<keyword evidence="1" id="KW-1133">Transmembrane helix</keyword>
<feature type="transmembrane region" description="Helical" evidence="1">
    <location>
        <begin position="91"/>
        <end position="113"/>
    </location>
</feature>
<evidence type="ECO:0000313" key="2">
    <source>
        <dbReference type="EMBL" id="CAD7641105.1"/>
    </source>
</evidence>
<keyword evidence="3" id="KW-1185">Reference proteome</keyword>
<accession>A0A7R9LG56</accession>
<dbReference type="AlphaFoldDB" id="A0A7R9LG56"/>
<evidence type="ECO:0000256" key="1">
    <source>
        <dbReference type="SAM" id="Phobius"/>
    </source>
</evidence>
<sequence length="249" mass="29256">RYLYHIKRYPFPEAPIRLMAGSVTPRSVGLVDEAVIIEMCKSAKFWFHHTKRNTNIVGLAAFVICFAPVHFGTNDWSLFPIYFPWGFINGIGVRYVFNISHWTYTYFYLTCLYHKARMKQTRLMITAQYDKYSRTTDQHVYYLINTFSGIYADIDENNDRFFKTFSIIFLPLFMIFVDCELTTEIAPNLHIVTRIVFGYLLWSGTFVILSYLKVVSSVAEEAKKAYKPLNKLQITLKQNSNFCRLKEMI</sequence>
<protein>
    <recommendedName>
        <fullName evidence="4">Gustatory receptor</fullName>
    </recommendedName>
</protein>
<feature type="non-terminal residue" evidence="2">
    <location>
        <position position="1"/>
    </location>
</feature>